<dbReference type="eggNOG" id="COG3712">
    <property type="taxonomic scope" value="Bacteria"/>
</dbReference>
<dbReference type="HOGENOM" id="CLU_050192_0_1_5"/>
<dbReference type="RefSeq" id="WP_012522943.1">
    <property type="nucleotide sequence ID" value="NC_011144.1"/>
</dbReference>
<keyword evidence="1" id="KW-1133">Transmembrane helix</keyword>
<feature type="domain" description="FecR N-terminal" evidence="3">
    <location>
        <begin position="14"/>
        <end position="53"/>
    </location>
</feature>
<reference evidence="4 5" key="1">
    <citation type="journal article" date="2008" name="BMC Genomics">
        <title>Complete genome of Phenylobacterium zucineum - a novel facultative intracellular bacterium isolated from human erythroleukemia cell line K562.</title>
        <authorList>
            <person name="Luo Y."/>
            <person name="Xu X."/>
            <person name="Ding Z."/>
            <person name="Liu Z."/>
            <person name="Zhang B."/>
            <person name="Yan Z."/>
            <person name="Sun J."/>
            <person name="Hu S."/>
            <person name="Hu X."/>
        </authorList>
    </citation>
    <scope>NUCLEOTIDE SEQUENCE [LARGE SCALE GENOMIC DNA]</scope>
    <source>
        <strain evidence="4 5">HLK1</strain>
    </source>
</reference>
<dbReference type="InterPro" id="IPR006860">
    <property type="entry name" value="FecR"/>
</dbReference>
<dbReference type="PANTHER" id="PTHR30273:SF2">
    <property type="entry name" value="PROTEIN FECR"/>
    <property type="match status" value="1"/>
</dbReference>
<dbReference type="InterPro" id="IPR032623">
    <property type="entry name" value="FecR_N"/>
</dbReference>
<keyword evidence="1" id="KW-0812">Transmembrane</keyword>
<dbReference type="EMBL" id="CP000747">
    <property type="protein sequence ID" value="ACG78804.1"/>
    <property type="molecule type" value="Genomic_DNA"/>
</dbReference>
<dbReference type="GO" id="GO:0016989">
    <property type="term" value="F:sigma factor antagonist activity"/>
    <property type="evidence" value="ECO:0007669"/>
    <property type="project" value="TreeGrafter"/>
</dbReference>
<dbReference type="OrthoDB" id="9798846at2"/>
<dbReference type="AlphaFoldDB" id="B4RFZ1"/>
<dbReference type="KEGG" id="pzu:PHZ_c2395"/>
<evidence type="ECO:0000256" key="1">
    <source>
        <dbReference type="SAM" id="Phobius"/>
    </source>
</evidence>
<feature type="transmembrane region" description="Helical" evidence="1">
    <location>
        <begin position="90"/>
        <end position="113"/>
    </location>
</feature>
<evidence type="ECO:0000313" key="4">
    <source>
        <dbReference type="EMBL" id="ACG78804.1"/>
    </source>
</evidence>
<dbReference type="Proteomes" id="UP000001868">
    <property type="component" value="Chromosome"/>
</dbReference>
<evidence type="ECO:0000259" key="3">
    <source>
        <dbReference type="Pfam" id="PF16220"/>
    </source>
</evidence>
<keyword evidence="5" id="KW-1185">Reference proteome</keyword>
<evidence type="ECO:0000259" key="2">
    <source>
        <dbReference type="Pfam" id="PF04773"/>
    </source>
</evidence>
<accession>B4RFZ1</accession>
<dbReference type="Gene3D" id="2.60.120.1440">
    <property type="match status" value="1"/>
</dbReference>
<keyword evidence="1" id="KW-0472">Membrane</keyword>
<dbReference type="STRING" id="450851.PHZ_c2395"/>
<feature type="domain" description="FecR protein" evidence="2">
    <location>
        <begin position="120"/>
        <end position="210"/>
    </location>
</feature>
<dbReference type="Pfam" id="PF04773">
    <property type="entry name" value="FecR"/>
    <property type="match status" value="1"/>
</dbReference>
<name>B4RFZ1_PHEZH</name>
<sequence>MSERAATPSRQELEAAEWFAKLNKLSVTTDALRTFREWKKDPDNAAAYAAVERTWSEARSLRSDPDIRRAADEALARRPARPAASRASRLWPAAVVAALLVAVLLVGAAAVALTQRPVSYATAHGEQRLVVLEDGSRLRLNTDTAVTVSFRGEARRLALKRGQAFFEVAHDPSRPFIVTAGDTTVRALGTRFEVWRRNDGARVTLVEGKVSVTRGQQAPTVLAPSQSVVATRDGLTPVTSVDPVQTTGWTTGRLTFRDTPLSEAVAEINRYSAQTIALDPAAPASRPVSGVFDAGDTDAFVDAVGVLLNLEAERQGRIIRLSPRTAAG</sequence>
<dbReference type="Pfam" id="PF16220">
    <property type="entry name" value="DUF4880"/>
    <property type="match status" value="1"/>
</dbReference>
<evidence type="ECO:0000313" key="5">
    <source>
        <dbReference type="Proteomes" id="UP000001868"/>
    </source>
</evidence>
<protein>
    <submittedName>
        <fullName evidence="4">Transcriptional regulator</fullName>
    </submittedName>
</protein>
<dbReference type="InterPro" id="IPR012373">
    <property type="entry name" value="Ferrdict_sens_TM"/>
</dbReference>
<organism evidence="4 5">
    <name type="scientific">Phenylobacterium zucineum (strain HLK1)</name>
    <dbReference type="NCBI Taxonomy" id="450851"/>
    <lineage>
        <taxon>Bacteria</taxon>
        <taxon>Pseudomonadati</taxon>
        <taxon>Pseudomonadota</taxon>
        <taxon>Alphaproteobacteria</taxon>
        <taxon>Caulobacterales</taxon>
        <taxon>Caulobacteraceae</taxon>
        <taxon>Phenylobacterium</taxon>
    </lineage>
</organism>
<dbReference type="PIRSF" id="PIRSF018266">
    <property type="entry name" value="FecR"/>
    <property type="match status" value="1"/>
</dbReference>
<proteinExistence type="predicted"/>
<dbReference type="PANTHER" id="PTHR30273">
    <property type="entry name" value="PERIPLASMIC SIGNAL SENSOR AND SIGMA FACTOR ACTIVATOR FECR-RELATED"/>
    <property type="match status" value="1"/>
</dbReference>
<dbReference type="Gene3D" id="3.55.50.30">
    <property type="match status" value="1"/>
</dbReference>
<gene>
    <name evidence="4" type="ordered locus">PHZ_c2395</name>
</gene>